<dbReference type="Proteomes" id="UP001153076">
    <property type="component" value="Unassembled WGS sequence"/>
</dbReference>
<dbReference type="PANTHER" id="PTHR11764:SF19">
    <property type="entry name" value="TERPENE CYCLASE_MUTASE FAMILY MEMBER"/>
    <property type="match status" value="1"/>
</dbReference>
<organism evidence="1 2">
    <name type="scientific">Carnegiea gigantea</name>
    <dbReference type="NCBI Taxonomy" id="171969"/>
    <lineage>
        <taxon>Eukaryota</taxon>
        <taxon>Viridiplantae</taxon>
        <taxon>Streptophyta</taxon>
        <taxon>Embryophyta</taxon>
        <taxon>Tracheophyta</taxon>
        <taxon>Spermatophyta</taxon>
        <taxon>Magnoliopsida</taxon>
        <taxon>eudicotyledons</taxon>
        <taxon>Gunneridae</taxon>
        <taxon>Pentapetalae</taxon>
        <taxon>Caryophyllales</taxon>
        <taxon>Cactineae</taxon>
        <taxon>Cactaceae</taxon>
        <taxon>Cactoideae</taxon>
        <taxon>Echinocereeae</taxon>
        <taxon>Carnegiea</taxon>
    </lineage>
</organism>
<dbReference type="OrthoDB" id="21502at2759"/>
<dbReference type="InterPro" id="IPR008930">
    <property type="entry name" value="Terpenoid_cyclase/PrenylTrfase"/>
</dbReference>
<dbReference type="GO" id="GO:0016104">
    <property type="term" value="P:triterpenoid biosynthetic process"/>
    <property type="evidence" value="ECO:0007669"/>
    <property type="project" value="InterPro"/>
</dbReference>
<sequence>MWKLKIAEGRDDPWLVSVNNHVGRQHWEFDPEAGKQEERAEVERLRKEFKKNRFKIRQSADLLMRMQEDLYYPHPMMQDMVWGFLHYFAEPLLNRWPLSKLRDKALKIAMEHVHYEDINSRYLSIGLVEKVLSMLACWVEDPNSEAYKRHLARVPDYLWVAEDGMKAQLRDNPSDNFKEMYRHICKGAWPLEIVDQGLQASDCTAEALKASLLLSEMSPDLVGEKIEAERLYDAVDVILSLQASPLIIKFLFRR</sequence>
<dbReference type="SUPFAM" id="SSF48239">
    <property type="entry name" value="Terpenoid cyclases/Protein prenyltransferases"/>
    <property type="match status" value="2"/>
</dbReference>
<dbReference type="PANTHER" id="PTHR11764">
    <property type="entry name" value="TERPENE CYCLASE/MUTASE FAMILY MEMBER"/>
    <property type="match status" value="1"/>
</dbReference>
<keyword evidence="2" id="KW-1185">Reference proteome</keyword>
<accession>A0A9Q1KS06</accession>
<name>A0A9Q1KS06_9CARY</name>
<dbReference type="Gene3D" id="1.50.10.20">
    <property type="match status" value="1"/>
</dbReference>
<proteinExistence type="predicted"/>
<dbReference type="EMBL" id="JAKOGI010000029">
    <property type="protein sequence ID" value="KAJ8448508.1"/>
    <property type="molecule type" value="Genomic_DNA"/>
</dbReference>
<protein>
    <recommendedName>
        <fullName evidence="3">Beta-amyrin synthase</fullName>
    </recommendedName>
</protein>
<evidence type="ECO:0000313" key="2">
    <source>
        <dbReference type="Proteomes" id="UP001153076"/>
    </source>
</evidence>
<dbReference type="AlphaFoldDB" id="A0A9Q1KS06"/>
<reference evidence="1" key="1">
    <citation type="submission" date="2022-04" db="EMBL/GenBank/DDBJ databases">
        <title>Carnegiea gigantea Genome sequencing and assembly v2.</title>
        <authorList>
            <person name="Copetti D."/>
            <person name="Sanderson M.J."/>
            <person name="Burquez A."/>
            <person name="Wojciechowski M.F."/>
        </authorList>
    </citation>
    <scope>NUCLEOTIDE SEQUENCE</scope>
    <source>
        <strain evidence="1">SGP5-SGP5p</strain>
        <tissue evidence="1">Aerial part</tissue>
    </source>
</reference>
<evidence type="ECO:0008006" key="3">
    <source>
        <dbReference type="Google" id="ProtNLM"/>
    </source>
</evidence>
<dbReference type="GO" id="GO:0016866">
    <property type="term" value="F:intramolecular transferase activity"/>
    <property type="evidence" value="ECO:0007669"/>
    <property type="project" value="InterPro"/>
</dbReference>
<gene>
    <name evidence="1" type="ORF">Cgig2_012152</name>
</gene>
<dbReference type="GO" id="GO:0005811">
    <property type="term" value="C:lipid droplet"/>
    <property type="evidence" value="ECO:0007669"/>
    <property type="project" value="InterPro"/>
</dbReference>
<comment type="caution">
    <text evidence="1">The sequence shown here is derived from an EMBL/GenBank/DDBJ whole genome shotgun (WGS) entry which is preliminary data.</text>
</comment>
<dbReference type="InterPro" id="IPR018333">
    <property type="entry name" value="Squalene_cyclase"/>
</dbReference>
<evidence type="ECO:0000313" key="1">
    <source>
        <dbReference type="EMBL" id="KAJ8448508.1"/>
    </source>
</evidence>